<dbReference type="Pfam" id="PF11938">
    <property type="entry name" value="DUF3456"/>
    <property type="match status" value="1"/>
</dbReference>
<evidence type="ECO:0000313" key="5">
    <source>
        <dbReference type="Proteomes" id="UP000245119"/>
    </source>
</evidence>
<evidence type="ECO:0000256" key="1">
    <source>
        <dbReference type="ARBA" id="ARBA00007285"/>
    </source>
</evidence>
<keyword evidence="5" id="KW-1185">Reference proteome</keyword>
<dbReference type="GO" id="GO:0005783">
    <property type="term" value="C:endoplasmic reticulum"/>
    <property type="evidence" value="ECO:0007669"/>
    <property type="project" value="TreeGrafter"/>
</dbReference>
<comment type="caution">
    <text evidence="4">The sequence shown here is derived from an EMBL/GenBank/DDBJ whole genome shotgun (WGS) entry which is preliminary data.</text>
</comment>
<evidence type="ECO:0000259" key="3">
    <source>
        <dbReference type="Pfam" id="PF11938"/>
    </source>
</evidence>
<dbReference type="Proteomes" id="UP000245119">
    <property type="component" value="Linkage Group LG13"/>
</dbReference>
<dbReference type="PANTHER" id="PTHR13341:SF2">
    <property type="entry name" value="PROTEIN SEELE"/>
    <property type="match status" value="1"/>
</dbReference>
<evidence type="ECO:0000256" key="2">
    <source>
        <dbReference type="SAM" id="MobiDB-lite"/>
    </source>
</evidence>
<name>A0A2T7NGD3_POMCA</name>
<dbReference type="AlphaFoldDB" id="A0A2T7NGD3"/>
<protein>
    <recommendedName>
        <fullName evidence="3">DUF3456 domain-containing protein</fullName>
    </recommendedName>
</protein>
<feature type="domain" description="DUF3456" evidence="3">
    <location>
        <begin position="60"/>
        <end position="199"/>
    </location>
</feature>
<feature type="compositionally biased region" description="Basic and acidic residues" evidence="2">
    <location>
        <begin position="218"/>
        <end position="232"/>
    </location>
</feature>
<comment type="similarity">
    <text evidence="1">Belongs to the canopy family.</text>
</comment>
<accession>A0A2T7NGD3</accession>
<reference evidence="4 5" key="1">
    <citation type="submission" date="2018-04" db="EMBL/GenBank/DDBJ databases">
        <title>The genome of golden apple snail Pomacea canaliculata provides insight into stress tolerance and invasive adaptation.</title>
        <authorList>
            <person name="Liu C."/>
            <person name="Liu B."/>
            <person name="Ren Y."/>
            <person name="Zhang Y."/>
            <person name="Wang H."/>
            <person name="Li S."/>
            <person name="Jiang F."/>
            <person name="Yin L."/>
            <person name="Zhang G."/>
            <person name="Qian W."/>
            <person name="Fan W."/>
        </authorList>
    </citation>
    <scope>NUCLEOTIDE SEQUENCE [LARGE SCALE GENOMIC DNA]</scope>
    <source>
        <strain evidence="4">SZHN2017</strain>
        <tissue evidence="4">Muscle</tissue>
    </source>
</reference>
<gene>
    <name evidence="4" type="ORF">C0Q70_20725</name>
</gene>
<dbReference type="EMBL" id="PZQS01000013">
    <property type="protein sequence ID" value="PVD20229.1"/>
    <property type="molecule type" value="Genomic_DNA"/>
</dbReference>
<proteinExistence type="inferred from homology"/>
<dbReference type="OrthoDB" id="192915at2759"/>
<organism evidence="4 5">
    <name type="scientific">Pomacea canaliculata</name>
    <name type="common">Golden apple snail</name>
    <dbReference type="NCBI Taxonomy" id="400727"/>
    <lineage>
        <taxon>Eukaryota</taxon>
        <taxon>Metazoa</taxon>
        <taxon>Spiralia</taxon>
        <taxon>Lophotrochozoa</taxon>
        <taxon>Mollusca</taxon>
        <taxon>Gastropoda</taxon>
        <taxon>Caenogastropoda</taxon>
        <taxon>Architaenioglossa</taxon>
        <taxon>Ampullarioidea</taxon>
        <taxon>Ampullariidae</taxon>
        <taxon>Pomacea</taxon>
    </lineage>
</organism>
<evidence type="ECO:0000313" key="4">
    <source>
        <dbReference type="EMBL" id="PVD20229.1"/>
    </source>
</evidence>
<dbReference type="InterPro" id="IPR021852">
    <property type="entry name" value="DUF3456"/>
</dbReference>
<dbReference type="PANTHER" id="PTHR13341">
    <property type="entry name" value="MIR-INTERACTING SAPOSIN-LIKE PROTEIN"/>
    <property type="match status" value="1"/>
</dbReference>
<feature type="region of interest" description="Disordered" evidence="2">
    <location>
        <begin position="203"/>
        <end position="256"/>
    </location>
</feature>
<dbReference type="InterPro" id="IPR042415">
    <property type="entry name" value="CNPY"/>
</dbReference>
<sequence>MWHAQHLLKGCRQRVWVEQGDGLRQQANLTKNFIIITSRPVPPQATQYLPSAKCDYHYDICRALVEEVNVKIENADPDKTIKVGSFRVDSKGNQKLADVKYARSDLHLTEIFDSVCETMSDYIVILEDDGTHSVVRRRDSSGIPLSLRNIKYISDKEALLQFYCDTIVEEYEDQLVSLFTEENTSTIQKTVCVDETRACTEQQLSRPLQRLPPEDGDSYSKKGEDSVGDKNADLTLPTENSDTTEAQEENDLKSEL</sequence>